<feature type="region of interest" description="Disordered" evidence="1">
    <location>
        <begin position="700"/>
        <end position="726"/>
    </location>
</feature>
<dbReference type="EMBL" id="JAAHCF010000556">
    <property type="protein sequence ID" value="KAK8143093.1"/>
    <property type="molecule type" value="Genomic_DNA"/>
</dbReference>
<evidence type="ECO:0000313" key="4">
    <source>
        <dbReference type="Proteomes" id="UP001397290"/>
    </source>
</evidence>
<proteinExistence type="predicted"/>
<feature type="signal peptide" evidence="2">
    <location>
        <begin position="1"/>
        <end position="20"/>
    </location>
</feature>
<feature type="region of interest" description="Disordered" evidence="1">
    <location>
        <begin position="126"/>
        <end position="151"/>
    </location>
</feature>
<evidence type="ECO:0000313" key="3">
    <source>
        <dbReference type="EMBL" id="KAK8143093.1"/>
    </source>
</evidence>
<feature type="compositionally biased region" description="Basic and acidic residues" evidence="1">
    <location>
        <begin position="126"/>
        <end position="138"/>
    </location>
</feature>
<protein>
    <submittedName>
        <fullName evidence="3">Uncharacterized protein</fullName>
    </submittedName>
</protein>
<keyword evidence="4" id="KW-1185">Reference proteome</keyword>
<comment type="caution">
    <text evidence="3">The sequence shown here is derived from an EMBL/GenBank/DDBJ whole genome shotgun (WGS) entry which is preliminary data.</text>
</comment>
<dbReference type="Proteomes" id="UP001397290">
    <property type="component" value="Unassembled WGS sequence"/>
</dbReference>
<evidence type="ECO:0000256" key="1">
    <source>
        <dbReference type="SAM" id="MobiDB-lite"/>
    </source>
</evidence>
<accession>A0AAW0RLN5</accession>
<evidence type="ECO:0000256" key="2">
    <source>
        <dbReference type="SAM" id="SignalP"/>
    </source>
</evidence>
<keyword evidence="2" id="KW-0732">Signal</keyword>
<reference evidence="3 4" key="1">
    <citation type="submission" date="2020-02" db="EMBL/GenBank/DDBJ databases">
        <title>Comparative genomics of the hypocrealean fungal genus Beauvera.</title>
        <authorList>
            <person name="Showalter D.N."/>
            <person name="Bushley K.E."/>
            <person name="Rehner S.A."/>
        </authorList>
    </citation>
    <scope>NUCLEOTIDE SEQUENCE [LARGE SCALE GENOMIC DNA]</scope>
    <source>
        <strain evidence="3 4">ARSEF4384</strain>
    </source>
</reference>
<feature type="chain" id="PRO_5043519503" evidence="2">
    <location>
        <begin position="21"/>
        <end position="726"/>
    </location>
</feature>
<organism evidence="3 4">
    <name type="scientific">Beauveria asiatica</name>
    <dbReference type="NCBI Taxonomy" id="1069075"/>
    <lineage>
        <taxon>Eukaryota</taxon>
        <taxon>Fungi</taxon>
        <taxon>Dikarya</taxon>
        <taxon>Ascomycota</taxon>
        <taxon>Pezizomycotina</taxon>
        <taxon>Sordariomycetes</taxon>
        <taxon>Hypocreomycetidae</taxon>
        <taxon>Hypocreales</taxon>
        <taxon>Cordycipitaceae</taxon>
        <taxon>Beauveria</taxon>
    </lineage>
</organism>
<name>A0AAW0RLN5_9HYPO</name>
<gene>
    <name evidence="3" type="ORF">G3M48_007726</name>
</gene>
<dbReference type="AlphaFoldDB" id="A0AAW0RLN5"/>
<sequence>MQLTHWSLALGPTLLQMAAAAPADQPDSVGNQNKNPAFGLLTKGQGYNTFLEKGRIVDAVIWPENKKRADTDAPDNTQNEIGFDFAPPTTDIGDFEGINAAEYFEAPKPDELKARIAEELRKLKEEKKKQKEEKKKLLESNNLQSRAEDPSCRGTVHKDYKFVEDYNTYLKTLGIGGGATISGWGQSAAVSGNYLDQAKFNKNSLTYIAIIDIERQLTQPGGFQFNTARYKAGKFAQDFGDRWIHGFKTGGRMVARVTFTATDDTKSTDLKAHAKTALSFWGVKGDLSVDVKKGMEEVNKHTTVEVSLFYQGELGVLMADKEKSPKDISFGSAESVLSQVKSWADKFEDYACKHDYAYGPLLDEYDVVPGFSDLEDSPEVPDYDIARIYALEVLSLMVKIEEQKNILTAAKDLDDKKKREVTSAALKMIKEGKNWVKSAGQDPDKAADAADKLIETLASGFIDKFKAEVTAALKVNDPAGFAKCRKLANQKTVECSRTHGKNQDGVDVLEFCAKFVDGCCAVNEGRLKALRPRRQGSADAADIKSSTRRETRTAIVGDDHGRVELSRTAPVPRVKGDVVLLACCSWVYKFRCDFARVVEKIGPDATECKVKVGHRVCAAIVGLNPLEHKLSPGLPQMNPASERIHAEEARMSAFTQDGSAQHWTADRIIEPRLTSHVPFDQELLELVSKMQQQLSWVENGPWCKDRTTSPNDYPVGEHHPAGKKTL</sequence>